<dbReference type="RefSeq" id="XP_056519417.1">
    <property type="nucleotide sequence ID" value="XM_056669587.1"/>
</dbReference>
<organism evidence="1 2">
    <name type="scientific">Penicillium bovifimosum</name>
    <dbReference type="NCBI Taxonomy" id="126998"/>
    <lineage>
        <taxon>Eukaryota</taxon>
        <taxon>Fungi</taxon>
        <taxon>Dikarya</taxon>
        <taxon>Ascomycota</taxon>
        <taxon>Pezizomycotina</taxon>
        <taxon>Eurotiomycetes</taxon>
        <taxon>Eurotiomycetidae</taxon>
        <taxon>Eurotiales</taxon>
        <taxon>Aspergillaceae</taxon>
        <taxon>Penicillium</taxon>
    </lineage>
</organism>
<dbReference type="OrthoDB" id="4369500at2759"/>
<dbReference type="GeneID" id="81408757"/>
<dbReference type="EMBL" id="JAPQKL010000006">
    <property type="protein sequence ID" value="KAJ5125018.1"/>
    <property type="molecule type" value="Genomic_DNA"/>
</dbReference>
<evidence type="ECO:0000313" key="2">
    <source>
        <dbReference type="Proteomes" id="UP001149079"/>
    </source>
</evidence>
<reference evidence="1" key="2">
    <citation type="journal article" date="2023" name="IMA Fungus">
        <title>Comparative genomic study of the Penicillium genus elucidates a diverse pangenome and 15 lateral gene transfer events.</title>
        <authorList>
            <person name="Petersen C."/>
            <person name="Sorensen T."/>
            <person name="Nielsen M.R."/>
            <person name="Sondergaard T.E."/>
            <person name="Sorensen J.L."/>
            <person name="Fitzpatrick D.A."/>
            <person name="Frisvad J.C."/>
            <person name="Nielsen K.L."/>
        </authorList>
    </citation>
    <scope>NUCLEOTIDE SEQUENCE</scope>
    <source>
        <strain evidence="1">IBT 22155</strain>
    </source>
</reference>
<accession>A0A9W9KY78</accession>
<protein>
    <submittedName>
        <fullName evidence="1">Uncharacterized protein</fullName>
    </submittedName>
</protein>
<name>A0A9W9KY78_9EURO</name>
<gene>
    <name evidence="1" type="ORF">N7515_008843</name>
</gene>
<dbReference type="AlphaFoldDB" id="A0A9W9KY78"/>
<feature type="non-terminal residue" evidence="1">
    <location>
        <position position="1"/>
    </location>
</feature>
<dbReference type="Proteomes" id="UP001149079">
    <property type="component" value="Unassembled WGS sequence"/>
</dbReference>
<comment type="caution">
    <text evidence="1">The sequence shown here is derived from an EMBL/GenBank/DDBJ whole genome shotgun (WGS) entry which is preliminary data.</text>
</comment>
<reference evidence="1" key="1">
    <citation type="submission" date="2022-11" db="EMBL/GenBank/DDBJ databases">
        <authorList>
            <person name="Petersen C."/>
        </authorList>
    </citation>
    <scope>NUCLEOTIDE SEQUENCE</scope>
    <source>
        <strain evidence="1">IBT 22155</strain>
    </source>
</reference>
<evidence type="ECO:0000313" key="1">
    <source>
        <dbReference type="EMBL" id="KAJ5125018.1"/>
    </source>
</evidence>
<keyword evidence="2" id="KW-1185">Reference proteome</keyword>
<sequence>SKASVSVCDRAGGSRTCGGLIVWRQGWLSVGRLNWMVTGVAGGYRRETRIDRTSLFVNVRKAAGRVVAQLDGDWGKYLSYVVGDLCRHDSGREMSLSVNVRKAAGHVVAQLVGDGAGRYRRHNSNRSNVSVCERAEGRQSRVVFPPTM</sequence>
<proteinExistence type="predicted"/>